<protein>
    <submittedName>
        <fullName evidence="3">Uncharacterized protein</fullName>
    </submittedName>
</protein>
<feature type="region of interest" description="Disordered" evidence="1">
    <location>
        <begin position="1"/>
        <end position="28"/>
    </location>
</feature>
<sequence>MKEHEKEHKEQETHEKDEKWDVKREPKLEDLATGLAEAQEEIKKETKPEAQMGFNEFVAGVRGAVRDEMEHLKEAFEQKVHVEAKPNTDEKSQDPMKDVLQGLGISEENIQKVTEVKDTIVKGIVEKVKGTLDEKEHDVKTEKGDTISAEGSDIKSRLEGIASDVKKGVEDFLHGVSEKHEGSVEKTHEDAGLVLAENKMLVYRLQQRVVIVIALNSESRIIGTGAKMIAGRYILNYDLADYGNDRYDPLNGK</sequence>
<organism evidence="2 3">
    <name type="scientific">Parascaris equorum</name>
    <name type="common">Equine roundworm</name>
    <dbReference type="NCBI Taxonomy" id="6256"/>
    <lineage>
        <taxon>Eukaryota</taxon>
        <taxon>Metazoa</taxon>
        <taxon>Ecdysozoa</taxon>
        <taxon>Nematoda</taxon>
        <taxon>Chromadorea</taxon>
        <taxon>Rhabditida</taxon>
        <taxon>Spirurina</taxon>
        <taxon>Ascaridomorpha</taxon>
        <taxon>Ascaridoidea</taxon>
        <taxon>Ascarididae</taxon>
        <taxon>Parascaris</taxon>
    </lineage>
</organism>
<keyword evidence="2" id="KW-1185">Reference proteome</keyword>
<evidence type="ECO:0000256" key="1">
    <source>
        <dbReference type="SAM" id="MobiDB-lite"/>
    </source>
</evidence>
<accession>A0A914S2W3</accession>
<evidence type="ECO:0000313" key="3">
    <source>
        <dbReference type="WBParaSite" id="PEQ_0000864601-mRNA-1"/>
    </source>
</evidence>
<dbReference type="AlphaFoldDB" id="A0A914S2W3"/>
<dbReference type="WBParaSite" id="PEQ_0000864601-mRNA-1">
    <property type="protein sequence ID" value="PEQ_0000864601-mRNA-1"/>
    <property type="gene ID" value="PEQ_0000864601"/>
</dbReference>
<evidence type="ECO:0000313" key="2">
    <source>
        <dbReference type="Proteomes" id="UP000887564"/>
    </source>
</evidence>
<name>A0A914S2W3_PAREQ</name>
<proteinExistence type="predicted"/>
<reference evidence="3" key="1">
    <citation type="submission" date="2022-11" db="UniProtKB">
        <authorList>
            <consortium name="WormBaseParasite"/>
        </authorList>
    </citation>
    <scope>IDENTIFICATION</scope>
</reference>
<dbReference type="Proteomes" id="UP000887564">
    <property type="component" value="Unplaced"/>
</dbReference>